<dbReference type="InterPro" id="IPR010982">
    <property type="entry name" value="Lambda_DNA-bd_dom_sf"/>
</dbReference>
<dbReference type="PANTHER" id="PTHR30146">
    <property type="entry name" value="LACI-RELATED TRANSCRIPTIONAL REPRESSOR"/>
    <property type="match status" value="1"/>
</dbReference>
<evidence type="ECO:0000256" key="3">
    <source>
        <dbReference type="ARBA" id="ARBA00023125"/>
    </source>
</evidence>
<organism evidence="6">
    <name type="scientific">marine metagenome</name>
    <dbReference type="NCBI Taxonomy" id="408172"/>
    <lineage>
        <taxon>unclassified sequences</taxon>
        <taxon>metagenomes</taxon>
        <taxon>ecological metagenomes</taxon>
    </lineage>
</organism>
<dbReference type="SUPFAM" id="SSF53822">
    <property type="entry name" value="Periplasmic binding protein-like I"/>
    <property type="match status" value="1"/>
</dbReference>
<name>A0A382FXG5_9ZZZZ</name>
<reference evidence="6" key="1">
    <citation type="submission" date="2018-05" db="EMBL/GenBank/DDBJ databases">
        <authorList>
            <person name="Lanie J.A."/>
            <person name="Ng W.-L."/>
            <person name="Kazmierczak K.M."/>
            <person name="Andrzejewski T.M."/>
            <person name="Davidsen T.M."/>
            <person name="Wayne K.J."/>
            <person name="Tettelin H."/>
            <person name="Glass J.I."/>
            <person name="Rusch D."/>
            <person name="Podicherti R."/>
            <person name="Tsui H.-C.T."/>
            <person name="Winkler M.E."/>
        </authorList>
    </citation>
    <scope>NUCLEOTIDE SEQUENCE</scope>
</reference>
<dbReference type="Gene3D" id="1.10.260.40">
    <property type="entry name" value="lambda repressor-like DNA-binding domains"/>
    <property type="match status" value="1"/>
</dbReference>
<gene>
    <name evidence="6" type="ORF">METZ01_LOCUS219938</name>
</gene>
<keyword evidence="3" id="KW-0238">DNA-binding</keyword>
<evidence type="ECO:0000256" key="4">
    <source>
        <dbReference type="ARBA" id="ARBA00023163"/>
    </source>
</evidence>
<dbReference type="CDD" id="cd01392">
    <property type="entry name" value="HTH_LacI"/>
    <property type="match status" value="1"/>
</dbReference>
<feature type="domain" description="HTH lacI-type" evidence="5">
    <location>
        <begin position="8"/>
        <end position="62"/>
    </location>
</feature>
<evidence type="ECO:0000259" key="5">
    <source>
        <dbReference type="PROSITE" id="PS50932"/>
    </source>
</evidence>
<dbReference type="InterPro" id="IPR000843">
    <property type="entry name" value="HTH_LacI"/>
</dbReference>
<dbReference type="Pfam" id="PF00356">
    <property type="entry name" value="LacI"/>
    <property type="match status" value="1"/>
</dbReference>
<protein>
    <recommendedName>
        <fullName evidence="5">HTH lacI-type domain-containing protein</fullName>
    </recommendedName>
</protein>
<dbReference type="SMART" id="SM00354">
    <property type="entry name" value="HTH_LACI"/>
    <property type="match status" value="1"/>
</dbReference>
<dbReference type="AlphaFoldDB" id="A0A382FXG5"/>
<dbReference type="Gene3D" id="3.40.50.2300">
    <property type="match status" value="2"/>
</dbReference>
<keyword evidence="4" id="KW-0804">Transcription</keyword>
<keyword evidence="2" id="KW-0805">Transcription regulation</keyword>
<sequence>MNNNNKNPTSQDVAKLAGVSQSAVSRCFTKNASISSRTKLRVIEAAKKLRYKPQTFSRLSSSENESGLVGVILPYVTNRYYPEVLTELHEALRISGYRILLITTDDGEELDDKLIQHYLKDKLIAIISATKPTETFVTSCTERRIQVIAYNRNWNIPTTSSVACDHRMGGEMIAKLFIEKDHQHIGLIKGPTGSYVSQQRCKGFLDQLKKTSNVKVDSEDGFFTYEGGQKAAEKLLQNKKISAIFCADDTMAFGCLDFVKRKTKLKIPHNIEIVGFDDISVANWKAYNLTTIRQPIRQMAKLTTQLIGDYLEDVEFEPVNHLIQGRLINRKTTR</sequence>
<evidence type="ECO:0000256" key="1">
    <source>
        <dbReference type="ARBA" id="ARBA00022491"/>
    </source>
</evidence>
<dbReference type="SUPFAM" id="SSF47413">
    <property type="entry name" value="lambda repressor-like DNA-binding domains"/>
    <property type="match status" value="1"/>
</dbReference>
<dbReference type="PROSITE" id="PS50932">
    <property type="entry name" value="HTH_LACI_2"/>
    <property type="match status" value="1"/>
</dbReference>
<dbReference type="EMBL" id="UINC01052123">
    <property type="protein sequence ID" value="SVB67084.1"/>
    <property type="molecule type" value="Genomic_DNA"/>
</dbReference>
<dbReference type="GO" id="GO:0000976">
    <property type="term" value="F:transcription cis-regulatory region binding"/>
    <property type="evidence" value="ECO:0007669"/>
    <property type="project" value="TreeGrafter"/>
</dbReference>
<dbReference type="GO" id="GO:0003700">
    <property type="term" value="F:DNA-binding transcription factor activity"/>
    <property type="evidence" value="ECO:0007669"/>
    <property type="project" value="TreeGrafter"/>
</dbReference>
<evidence type="ECO:0000313" key="6">
    <source>
        <dbReference type="EMBL" id="SVB67084.1"/>
    </source>
</evidence>
<dbReference type="Pfam" id="PF13407">
    <property type="entry name" value="Peripla_BP_4"/>
    <property type="match status" value="1"/>
</dbReference>
<accession>A0A382FXG5</accession>
<dbReference type="InterPro" id="IPR025997">
    <property type="entry name" value="SBP_2_dom"/>
</dbReference>
<dbReference type="CDD" id="cd06278">
    <property type="entry name" value="PBP1_LacI-like"/>
    <property type="match status" value="1"/>
</dbReference>
<keyword evidence="1" id="KW-0678">Repressor</keyword>
<dbReference type="PANTHER" id="PTHR30146:SF95">
    <property type="entry name" value="RIBOSE OPERON REPRESSOR"/>
    <property type="match status" value="1"/>
</dbReference>
<dbReference type="InterPro" id="IPR028082">
    <property type="entry name" value="Peripla_BP_I"/>
</dbReference>
<evidence type="ECO:0000256" key="2">
    <source>
        <dbReference type="ARBA" id="ARBA00023015"/>
    </source>
</evidence>
<proteinExistence type="predicted"/>